<gene>
    <name evidence="1" type="ORF">BJF95_09100</name>
</gene>
<sequence>MKIRNLDRLKRRIKHMPAATKVEIRAALDDGSTEMVDLAKSFVPKKSGALRNSIDKTWGEYRPQNANVRGVSAGGAGHELSVVIHAGDAEAYYASWVEFGTAPHKNGGKFKGTQNPGAKASPYFFPAYRLLKKRMKSKLSRAMRRAIKKAAS</sequence>
<name>A0A1Q8ZSJ9_9HYPH</name>
<protein>
    <recommendedName>
        <fullName evidence="3">HK97 gp10 family phage protein</fullName>
    </recommendedName>
</protein>
<dbReference type="InterPro" id="IPR010064">
    <property type="entry name" value="HK97-gp10_tail"/>
</dbReference>
<keyword evidence="2" id="KW-1185">Reference proteome</keyword>
<comment type="caution">
    <text evidence="1">The sequence shown here is derived from an EMBL/GenBank/DDBJ whole genome shotgun (WGS) entry which is preliminary data.</text>
</comment>
<proteinExistence type="predicted"/>
<dbReference type="RefSeq" id="WP_075640154.1">
    <property type="nucleotide sequence ID" value="NZ_MKIM01000027.1"/>
</dbReference>
<dbReference type="Proteomes" id="UP000186894">
    <property type="component" value="Unassembled WGS sequence"/>
</dbReference>
<dbReference type="STRING" id="1867956.BJF95_09100"/>
<dbReference type="OrthoDB" id="8480914at2"/>
<accession>A0A1Q8ZSJ9</accession>
<reference evidence="1 2" key="1">
    <citation type="submission" date="2016-09" db="EMBL/GenBank/DDBJ databases">
        <title>Rhizobium oryziradicis sp. nov., isolated from the root of rice.</title>
        <authorList>
            <person name="Zhao J."/>
            <person name="Zhang X."/>
        </authorList>
    </citation>
    <scope>NUCLEOTIDE SEQUENCE [LARGE SCALE GENOMIC DNA]</scope>
    <source>
        <strain evidence="1 2">N19</strain>
    </source>
</reference>
<dbReference type="EMBL" id="MKIM01000027">
    <property type="protein sequence ID" value="OLP44861.1"/>
    <property type="molecule type" value="Genomic_DNA"/>
</dbReference>
<evidence type="ECO:0000313" key="1">
    <source>
        <dbReference type="EMBL" id="OLP44861.1"/>
    </source>
</evidence>
<dbReference type="AlphaFoldDB" id="A0A1Q8ZSJ9"/>
<organism evidence="1 2">
    <name type="scientific">Rhizobium oryziradicis</name>
    <dbReference type="NCBI Taxonomy" id="1867956"/>
    <lineage>
        <taxon>Bacteria</taxon>
        <taxon>Pseudomonadati</taxon>
        <taxon>Pseudomonadota</taxon>
        <taxon>Alphaproteobacteria</taxon>
        <taxon>Hyphomicrobiales</taxon>
        <taxon>Rhizobiaceae</taxon>
        <taxon>Rhizobium/Agrobacterium group</taxon>
        <taxon>Rhizobium</taxon>
    </lineage>
</organism>
<dbReference type="NCBIfam" id="TIGR01725">
    <property type="entry name" value="phge_HK97_gp10"/>
    <property type="match status" value="1"/>
</dbReference>
<evidence type="ECO:0008006" key="3">
    <source>
        <dbReference type="Google" id="ProtNLM"/>
    </source>
</evidence>
<dbReference type="Pfam" id="PF04883">
    <property type="entry name" value="HK97-gp10_like"/>
    <property type="match status" value="1"/>
</dbReference>
<evidence type="ECO:0000313" key="2">
    <source>
        <dbReference type="Proteomes" id="UP000186894"/>
    </source>
</evidence>